<evidence type="ECO:0000256" key="1">
    <source>
        <dbReference type="SAM" id="MobiDB-lite"/>
    </source>
</evidence>
<name>A0A133UT75_9EURY</name>
<evidence type="ECO:0000313" key="2">
    <source>
        <dbReference type="EMBL" id="KXA97432.1"/>
    </source>
</evidence>
<sequence length="238" mass="28175">MSHEVLCDVVDPFFFLSEFIGNFDTKRLGLRLQDIDEYDLPIETKKYSEKELTEIENMVKRGEMTKEEAEFFKKNQRVEVNALRPTELEEYLTKRLEEEGVEKVKPEEEDIEETEIPDPEQVKKDAKNKAIGRYIMSEAGDEIRDAIEEEKLEYDKDPENELKDMRDEGKEGRHQEILNKLEGKPPRLWKDIDKGLKKDKESKAKSKKKDLDSEVVKSVREWCEENIEEIKLIFKDKE</sequence>
<evidence type="ECO:0000313" key="3">
    <source>
        <dbReference type="Proteomes" id="UP000070414"/>
    </source>
</evidence>
<comment type="caution">
    <text evidence="2">The sequence shown here is derived from an EMBL/GenBank/DDBJ whole genome shotgun (WGS) entry which is preliminary data.</text>
</comment>
<gene>
    <name evidence="2" type="ORF">AKJ38_01245</name>
</gene>
<proteinExistence type="predicted"/>
<dbReference type="EMBL" id="LHXS01000013">
    <property type="protein sequence ID" value="KXA97432.1"/>
    <property type="molecule type" value="Genomic_DNA"/>
</dbReference>
<dbReference type="Gene3D" id="3.40.1360.10">
    <property type="match status" value="1"/>
</dbReference>
<dbReference type="Proteomes" id="UP000070414">
    <property type="component" value="Unassembled WGS sequence"/>
</dbReference>
<protein>
    <submittedName>
        <fullName evidence="2">Uncharacterized protein</fullName>
    </submittedName>
</protein>
<dbReference type="AlphaFoldDB" id="A0A133UT75"/>
<keyword evidence="3" id="KW-1185">Reference proteome</keyword>
<organism evidence="2 3">
    <name type="scientific">candidate division MSBL1 archaeon SCGC-AAA259I14</name>
    <dbReference type="NCBI Taxonomy" id="1698268"/>
    <lineage>
        <taxon>Archaea</taxon>
        <taxon>Methanobacteriati</taxon>
        <taxon>Methanobacteriota</taxon>
        <taxon>candidate division MSBL1</taxon>
    </lineage>
</organism>
<feature type="region of interest" description="Disordered" evidence="1">
    <location>
        <begin position="150"/>
        <end position="215"/>
    </location>
</feature>
<reference evidence="2 3" key="1">
    <citation type="journal article" date="2016" name="Sci. Rep.">
        <title>Metabolic traits of an uncultured archaeal lineage -MSBL1- from brine pools of the Red Sea.</title>
        <authorList>
            <person name="Mwirichia R."/>
            <person name="Alam I."/>
            <person name="Rashid M."/>
            <person name="Vinu M."/>
            <person name="Ba-Alawi W."/>
            <person name="Anthony Kamau A."/>
            <person name="Kamanda Ngugi D."/>
            <person name="Goker M."/>
            <person name="Klenk H.P."/>
            <person name="Bajic V."/>
            <person name="Stingl U."/>
        </authorList>
    </citation>
    <scope>NUCLEOTIDE SEQUENCE [LARGE SCALE GENOMIC DNA]</scope>
    <source>
        <strain evidence="2">SCGC-AAA259I14</strain>
    </source>
</reference>
<accession>A0A133UT75</accession>
<feature type="compositionally biased region" description="Basic and acidic residues" evidence="1">
    <location>
        <begin position="153"/>
        <end position="215"/>
    </location>
</feature>